<dbReference type="EMBL" id="CACVAY010000115">
    <property type="protein sequence ID" value="CAA6823729.1"/>
    <property type="molecule type" value="Genomic_DNA"/>
</dbReference>
<dbReference type="InterPro" id="IPR013783">
    <property type="entry name" value="Ig-like_fold"/>
</dbReference>
<keyword evidence="1" id="KW-0732">Signal</keyword>
<feature type="signal peptide" evidence="1">
    <location>
        <begin position="1"/>
        <end position="22"/>
    </location>
</feature>
<dbReference type="Gene3D" id="2.60.40.10">
    <property type="entry name" value="Immunoglobulins"/>
    <property type="match status" value="1"/>
</dbReference>
<protein>
    <recommendedName>
        <fullName evidence="3">Abnormal spindle-like microcephaly-associated protein ASH domain-containing protein</fullName>
    </recommendedName>
</protein>
<evidence type="ECO:0000313" key="2">
    <source>
        <dbReference type="EMBL" id="CAA6823729.1"/>
    </source>
</evidence>
<dbReference type="NCBIfam" id="NF012200">
    <property type="entry name" value="choice_anch_D"/>
    <property type="match status" value="1"/>
</dbReference>
<proteinExistence type="predicted"/>
<reference evidence="2" key="1">
    <citation type="submission" date="2020-01" db="EMBL/GenBank/DDBJ databases">
        <authorList>
            <person name="Meier V. D."/>
            <person name="Meier V D."/>
        </authorList>
    </citation>
    <scope>NUCLEOTIDE SEQUENCE</scope>
    <source>
        <strain evidence="2">HLG_WM_MAG_07</strain>
    </source>
</reference>
<name>A0A6S6UAI3_9GAMM</name>
<organism evidence="2">
    <name type="scientific">uncultured Thiotrichaceae bacterium</name>
    <dbReference type="NCBI Taxonomy" id="298394"/>
    <lineage>
        <taxon>Bacteria</taxon>
        <taxon>Pseudomonadati</taxon>
        <taxon>Pseudomonadota</taxon>
        <taxon>Gammaproteobacteria</taxon>
        <taxon>Thiotrichales</taxon>
        <taxon>Thiotrichaceae</taxon>
        <taxon>environmental samples</taxon>
    </lineage>
</organism>
<feature type="chain" id="PRO_5028266466" description="Abnormal spindle-like microcephaly-associated protein ASH domain-containing protein" evidence="1">
    <location>
        <begin position="23"/>
        <end position="291"/>
    </location>
</feature>
<evidence type="ECO:0000256" key="1">
    <source>
        <dbReference type="SAM" id="SignalP"/>
    </source>
</evidence>
<evidence type="ECO:0008006" key="3">
    <source>
        <dbReference type="Google" id="ProtNLM"/>
    </source>
</evidence>
<gene>
    <name evidence="2" type="ORF">HELGO_WM21341</name>
</gene>
<accession>A0A6S6UAI3</accession>
<dbReference type="AlphaFoldDB" id="A0A6S6UAI3"/>
<sequence>MNKMKRLVSAAVLATLSVNASAVTSAESTTISVNPSVYVFKEVEPNSQSSSVTVKVKNTGASPRAIGSLSLSGDHADQYQLSADTCTGMTVAADSECSVSVTYTPTARGHKQALLNINSDSPDTPLLQAFLTSREDVYSESSRRLPPVLYAVNIPETMTSGQTYTLEWSILGYHDDYISSVVMFDCTGITDGSCGNSYSDSTRFFESGAVSDHQNVTTSWHNGDVYAKEFKFQQTFTPSFATATDIVVRFYRLNTDDKDAGLGGLSLIIPGNLSSDYYDKEGRRIEKTILP</sequence>